<evidence type="ECO:0000256" key="3">
    <source>
        <dbReference type="ARBA" id="ARBA00022475"/>
    </source>
</evidence>
<evidence type="ECO:0000256" key="7">
    <source>
        <dbReference type="ARBA" id="ARBA00023010"/>
    </source>
</evidence>
<evidence type="ECO:0000256" key="6">
    <source>
        <dbReference type="ARBA" id="ARBA00022989"/>
    </source>
</evidence>
<keyword evidence="7 9" id="KW-0811">Translocation</keyword>
<dbReference type="EMBL" id="JABBJH010000017">
    <property type="protein sequence ID" value="NMK39729.1"/>
    <property type="molecule type" value="Genomic_DNA"/>
</dbReference>
<keyword evidence="4 9" id="KW-0812">Transmembrane</keyword>
<keyword evidence="8 9" id="KW-0472">Membrane</keyword>
<dbReference type="GO" id="GO:0006605">
    <property type="term" value="P:protein targeting"/>
    <property type="evidence" value="ECO:0007669"/>
    <property type="project" value="UniProtKB-UniRule"/>
</dbReference>
<dbReference type="GO" id="GO:0009306">
    <property type="term" value="P:protein secretion"/>
    <property type="evidence" value="ECO:0007669"/>
    <property type="project" value="UniProtKB-UniRule"/>
</dbReference>
<keyword evidence="6 9" id="KW-1133">Transmembrane helix</keyword>
<dbReference type="RefSeq" id="WP_014015373.1">
    <property type="nucleotide sequence ID" value="NZ_AP031433.1"/>
</dbReference>
<evidence type="ECO:0000256" key="4">
    <source>
        <dbReference type="ARBA" id="ARBA00022692"/>
    </source>
</evidence>
<reference evidence="11 13" key="2">
    <citation type="submission" date="2020-04" db="EMBL/GenBank/DDBJ databases">
        <authorList>
            <person name="Hitch T.C.A."/>
            <person name="Wylensek D."/>
            <person name="Clavel T."/>
        </authorList>
    </citation>
    <scope>NUCLEOTIDE SEQUENCE [LARGE SCALE GENOMIC DNA]</scope>
    <source>
        <strain evidence="11 13">WCA-386-APC-2A</strain>
    </source>
</reference>
<evidence type="ECO:0000313" key="12">
    <source>
        <dbReference type="Proteomes" id="UP000238358"/>
    </source>
</evidence>
<dbReference type="HAMAP" id="MF_00422">
    <property type="entry name" value="SecE"/>
    <property type="match status" value="1"/>
</dbReference>
<comment type="subcellular location">
    <subcellularLocation>
        <location evidence="9">Cell membrane</location>
        <topology evidence="9">Single-pass membrane protein</topology>
    </subcellularLocation>
    <subcellularLocation>
        <location evidence="1">Membrane</location>
    </subcellularLocation>
</comment>
<evidence type="ECO:0000256" key="8">
    <source>
        <dbReference type="ARBA" id="ARBA00023136"/>
    </source>
</evidence>
<evidence type="ECO:0000256" key="5">
    <source>
        <dbReference type="ARBA" id="ARBA00022927"/>
    </source>
</evidence>
<comment type="subunit">
    <text evidence="9">Component of the Sec protein translocase complex. Heterotrimer consisting of SecY, SecE and SecG subunits. The heterotrimers can form oligomers, although 1 heterotrimer is thought to be able to translocate proteins. Interacts with the ribosome. Interacts with SecDF, and other proteins may be involved. Interacts with SecA.</text>
</comment>
<dbReference type="InterPro" id="IPR038379">
    <property type="entry name" value="SecE_sf"/>
</dbReference>
<evidence type="ECO:0000313" key="11">
    <source>
        <dbReference type="EMBL" id="NMK39729.1"/>
    </source>
</evidence>
<dbReference type="GO" id="GO:0065002">
    <property type="term" value="P:intracellular protein transmembrane transport"/>
    <property type="evidence" value="ECO:0007669"/>
    <property type="project" value="UniProtKB-UniRule"/>
</dbReference>
<keyword evidence="3 9" id="KW-1003">Cell membrane</keyword>
<dbReference type="InterPro" id="IPR001901">
    <property type="entry name" value="Translocase_SecE/Sec61-g"/>
</dbReference>
<dbReference type="PROSITE" id="PS01067">
    <property type="entry name" value="SECE_SEC61G"/>
    <property type="match status" value="1"/>
</dbReference>
<name>A0A1M6U0U6_MEGEL</name>
<evidence type="ECO:0000313" key="13">
    <source>
        <dbReference type="Proteomes" id="UP000536773"/>
    </source>
</evidence>
<evidence type="ECO:0000256" key="2">
    <source>
        <dbReference type="ARBA" id="ARBA00022448"/>
    </source>
</evidence>
<evidence type="ECO:0000313" key="10">
    <source>
        <dbReference type="EMBL" id="AVO26917.1"/>
    </source>
</evidence>
<proteinExistence type="inferred from homology"/>
<dbReference type="Proteomes" id="UP000536773">
    <property type="component" value="Unassembled WGS sequence"/>
</dbReference>
<dbReference type="InterPro" id="IPR005807">
    <property type="entry name" value="SecE_bac"/>
</dbReference>
<protein>
    <recommendedName>
        <fullName evidence="9">Protein translocase subunit SecE</fullName>
    </recommendedName>
</protein>
<keyword evidence="5 9" id="KW-0653">Protein transport</keyword>
<comment type="similarity">
    <text evidence="9">Belongs to the SecE/SEC61-gamma family.</text>
</comment>
<gene>
    <name evidence="9 11" type="primary">secE</name>
    <name evidence="10" type="ORF">C6Y28_04420</name>
    <name evidence="11" type="ORF">HG933_10190</name>
</gene>
<keyword evidence="2 9" id="KW-0813">Transport</keyword>
<dbReference type="GO" id="GO:0005886">
    <property type="term" value="C:plasma membrane"/>
    <property type="evidence" value="ECO:0007669"/>
    <property type="project" value="UniProtKB-SubCell"/>
</dbReference>
<accession>A0A1M6U0U6</accession>
<dbReference type="AlphaFoldDB" id="A0A1M6U0U6"/>
<dbReference type="GO" id="GO:0043952">
    <property type="term" value="P:protein transport by the Sec complex"/>
    <property type="evidence" value="ECO:0007669"/>
    <property type="project" value="UniProtKB-UniRule"/>
</dbReference>
<dbReference type="GeneID" id="97491347"/>
<dbReference type="EMBL" id="CP027569">
    <property type="protein sequence ID" value="AVO26917.1"/>
    <property type="molecule type" value="Genomic_DNA"/>
</dbReference>
<reference evidence="10 12" key="1">
    <citation type="journal article" date="2018" name="Genome Announc.">
        <title>Complete genomes of two Megasphaera elsdenii strains, NCIMB 702410 and ATCC 25940.</title>
        <authorList>
            <person name="Hatmaker E.A."/>
            <person name="O'Dell K."/>
            <person name="Riley L.A."/>
            <person name="Klingeman D.M."/>
            <person name="Guss A.M."/>
        </authorList>
    </citation>
    <scope>NUCLEOTIDE SEQUENCE [LARGE SCALE GENOMIC DNA]</scope>
    <source>
        <strain evidence="10 12">NCIMB702410</strain>
    </source>
</reference>
<dbReference type="Gene3D" id="1.20.5.1030">
    <property type="entry name" value="Preprotein translocase secy subunit"/>
    <property type="match status" value="1"/>
</dbReference>
<dbReference type="GO" id="GO:0008320">
    <property type="term" value="F:protein transmembrane transporter activity"/>
    <property type="evidence" value="ECO:0007669"/>
    <property type="project" value="UniProtKB-UniRule"/>
</dbReference>
<dbReference type="PANTHER" id="PTHR33910:SF1">
    <property type="entry name" value="PROTEIN TRANSLOCASE SUBUNIT SECE"/>
    <property type="match status" value="1"/>
</dbReference>
<dbReference type="PANTHER" id="PTHR33910">
    <property type="entry name" value="PROTEIN TRANSLOCASE SUBUNIT SECE"/>
    <property type="match status" value="1"/>
</dbReference>
<evidence type="ECO:0000256" key="9">
    <source>
        <dbReference type="HAMAP-Rule" id="MF_00422"/>
    </source>
</evidence>
<evidence type="ECO:0000256" key="1">
    <source>
        <dbReference type="ARBA" id="ARBA00004370"/>
    </source>
</evidence>
<dbReference type="Pfam" id="PF00584">
    <property type="entry name" value="SecE"/>
    <property type="match status" value="1"/>
</dbReference>
<feature type="transmembrane region" description="Helical" evidence="9">
    <location>
        <begin position="42"/>
        <end position="63"/>
    </location>
</feature>
<dbReference type="NCBIfam" id="TIGR00964">
    <property type="entry name" value="secE_bact"/>
    <property type="match status" value="1"/>
</dbReference>
<comment type="function">
    <text evidence="9">Essential subunit of the Sec protein translocation channel SecYEG. Clamps together the 2 halves of SecY. May contact the channel plug during translocation.</text>
</comment>
<dbReference type="Proteomes" id="UP000238358">
    <property type="component" value="Chromosome"/>
</dbReference>
<sequence length="79" mass="8634">MALSAKKAAQKNKNKKKNAGKSFLSGVKVEMKKVIWPTKKELINYTVMVIVATIVVMVIIGVADGVFSQLFKLLQLVVG</sequence>
<organism evidence="11 13">
    <name type="scientific">Megasphaera elsdenii</name>
    <dbReference type="NCBI Taxonomy" id="907"/>
    <lineage>
        <taxon>Bacteria</taxon>
        <taxon>Bacillati</taxon>
        <taxon>Bacillota</taxon>
        <taxon>Negativicutes</taxon>
        <taxon>Veillonellales</taxon>
        <taxon>Veillonellaceae</taxon>
        <taxon>Megasphaera</taxon>
    </lineage>
</organism>